<feature type="transmembrane region" description="Helical" evidence="1">
    <location>
        <begin position="69"/>
        <end position="93"/>
    </location>
</feature>
<keyword evidence="1" id="KW-1133">Transmembrane helix</keyword>
<accession>A0ABU9XCM4</accession>
<name>A0ABU9XCM4_9BACI</name>
<keyword evidence="1" id="KW-0472">Membrane</keyword>
<comment type="caution">
    <text evidence="2">The sequence shown here is derived from an EMBL/GenBank/DDBJ whole genome shotgun (WGS) entry which is preliminary data.</text>
</comment>
<evidence type="ECO:0000256" key="1">
    <source>
        <dbReference type="SAM" id="Phobius"/>
    </source>
</evidence>
<keyword evidence="1" id="KW-0812">Transmembrane</keyword>
<dbReference type="InterPro" id="IPR024563">
    <property type="entry name" value="YqhR"/>
</dbReference>
<feature type="transmembrane region" description="Helical" evidence="1">
    <location>
        <begin position="20"/>
        <end position="45"/>
    </location>
</feature>
<evidence type="ECO:0000313" key="2">
    <source>
        <dbReference type="EMBL" id="MEN2766013.1"/>
    </source>
</evidence>
<reference evidence="2 3" key="1">
    <citation type="submission" date="2024-05" db="EMBL/GenBank/DDBJ databases">
        <authorList>
            <person name="Haq I."/>
            <person name="Ullah Z."/>
            <person name="Ahmad R."/>
            <person name="Li M."/>
            <person name="Tong Y."/>
        </authorList>
    </citation>
    <scope>NUCLEOTIDE SEQUENCE [LARGE SCALE GENOMIC DNA]</scope>
    <source>
        <strain evidence="2 3">16A2E</strain>
    </source>
</reference>
<sequence length="175" mass="19777">MDVLEDKKLEQNKQEESSSFLGRSILTGFIGGIIASLLGIFMYYFNFSEVSAKSYLIRTWSKAAWTDTWLADLVSTSLIGILSIGVAIIYYGILKKIYSIWMGVVYGLVIWGIVFFILQPMFPNIPSVAEMEMKTIVSTMCLYILYGTFIGYSISFDYHDTVLKTSKEKAKDSSE</sequence>
<keyword evidence="3" id="KW-1185">Reference proteome</keyword>
<dbReference type="Proteomes" id="UP001444625">
    <property type="component" value="Unassembled WGS sequence"/>
</dbReference>
<dbReference type="Pfam" id="PF11085">
    <property type="entry name" value="YqhR"/>
    <property type="match status" value="1"/>
</dbReference>
<feature type="transmembrane region" description="Helical" evidence="1">
    <location>
        <begin position="134"/>
        <end position="154"/>
    </location>
</feature>
<protein>
    <submittedName>
        <fullName evidence="2">YqhR family membrane protein</fullName>
    </submittedName>
</protein>
<dbReference type="EMBL" id="JBDIML010000001">
    <property type="protein sequence ID" value="MEN2766013.1"/>
    <property type="molecule type" value="Genomic_DNA"/>
</dbReference>
<organism evidence="2 3">
    <name type="scientific">Ornithinibacillus xuwenensis</name>
    <dbReference type="NCBI Taxonomy" id="3144668"/>
    <lineage>
        <taxon>Bacteria</taxon>
        <taxon>Bacillati</taxon>
        <taxon>Bacillota</taxon>
        <taxon>Bacilli</taxon>
        <taxon>Bacillales</taxon>
        <taxon>Bacillaceae</taxon>
        <taxon>Ornithinibacillus</taxon>
    </lineage>
</organism>
<gene>
    <name evidence="2" type="ORF">ABC228_02350</name>
</gene>
<evidence type="ECO:0000313" key="3">
    <source>
        <dbReference type="Proteomes" id="UP001444625"/>
    </source>
</evidence>
<feature type="transmembrane region" description="Helical" evidence="1">
    <location>
        <begin position="100"/>
        <end position="122"/>
    </location>
</feature>
<proteinExistence type="predicted"/>